<keyword evidence="1" id="KW-0812">Transmembrane</keyword>
<evidence type="ECO:0000256" key="1">
    <source>
        <dbReference type="SAM" id="Phobius"/>
    </source>
</evidence>
<feature type="transmembrane region" description="Helical" evidence="1">
    <location>
        <begin position="58"/>
        <end position="76"/>
    </location>
</feature>
<evidence type="ECO:0000313" key="3">
    <source>
        <dbReference type="Proteomes" id="UP000190539"/>
    </source>
</evidence>
<keyword evidence="3" id="KW-1185">Reference proteome</keyword>
<keyword evidence="1" id="KW-0472">Membrane</keyword>
<dbReference type="EMBL" id="MVFC01000004">
    <property type="protein sequence ID" value="OON81286.1"/>
    <property type="molecule type" value="Genomic_DNA"/>
</dbReference>
<reference evidence="2 3" key="1">
    <citation type="submission" date="2017-02" db="EMBL/GenBank/DDBJ databases">
        <title>Draft Genome Sequence of Streptomyces tsukubaensis F601, a Producer of the immunosuppressant tacrolimus FK506.</title>
        <authorList>
            <person name="Zong G."/>
            <person name="Zhong C."/>
            <person name="Fu J."/>
            <person name="Qin R."/>
            <person name="Cao G."/>
        </authorList>
    </citation>
    <scope>NUCLEOTIDE SEQUENCE [LARGE SCALE GENOMIC DNA]</scope>
    <source>
        <strain evidence="2 3">F601</strain>
    </source>
</reference>
<gene>
    <name evidence="2" type="ORF">B1H18_07985</name>
</gene>
<dbReference type="OrthoDB" id="4334528at2"/>
<sequence>MIFEALGSVVLGLAMAWAAAHSLPHRLPVRSLVYATGAAGGLFGAFVTHTALGPGHGLLTLIGAVAVSAALLSLLLRPSRRMRRTTSAPA</sequence>
<feature type="transmembrane region" description="Helical" evidence="1">
    <location>
        <begin position="6"/>
        <end position="24"/>
    </location>
</feature>
<dbReference type="AlphaFoldDB" id="A0A1V4ABN5"/>
<dbReference type="Proteomes" id="UP000190539">
    <property type="component" value="Unassembled WGS sequence"/>
</dbReference>
<evidence type="ECO:0000313" key="2">
    <source>
        <dbReference type="EMBL" id="OON81286.1"/>
    </source>
</evidence>
<dbReference type="STRING" id="83656.B1H18_07985"/>
<proteinExistence type="predicted"/>
<comment type="caution">
    <text evidence="2">The sequence shown here is derived from an EMBL/GenBank/DDBJ whole genome shotgun (WGS) entry which is preliminary data.</text>
</comment>
<accession>A0A1V4ABN5</accession>
<name>A0A1V4ABN5_9ACTN</name>
<protein>
    <recommendedName>
        <fullName evidence="4">Integral membrane protein</fullName>
    </recommendedName>
</protein>
<organism evidence="2 3">
    <name type="scientific">Streptomyces tsukubensis</name>
    <dbReference type="NCBI Taxonomy" id="83656"/>
    <lineage>
        <taxon>Bacteria</taxon>
        <taxon>Bacillati</taxon>
        <taxon>Actinomycetota</taxon>
        <taxon>Actinomycetes</taxon>
        <taxon>Kitasatosporales</taxon>
        <taxon>Streptomycetaceae</taxon>
        <taxon>Streptomyces</taxon>
    </lineage>
</organism>
<feature type="transmembrane region" description="Helical" evidence="1">
    <location>
        <begin position="31"/>
        <end position="52"/>
    </location>
</feature>
<dbReference type="RefSeq" id="WP_077966184.1">
    <property type="nucleotide sequence ID" value="NZ_CP045178.1"/>
</dbReference>
<keyword evidence="1" id="KW-1133">Transmembrane helix</keyword>
<evidence type="ECO:0008006" key="4">
    <source>
        <dbReference type="Google" id="ProtNLM"/>
    </source>
</evidence>